<gene>
    <name evidence="1" type="ORF">KME32_33950</name>
</gene>
<sequence>MFKYHYSIAVNLYNLDDELAERLYGKKYSTVLYLDTNNRLANDEILSIRTISGSFSWLKITKIVRYQFHIIDNNRLVEMDMTQASYQEDRPINTTDEVWFDCKADVLLFWDD</sequence>
<dbReference type="EMBL" id="JAHHHN010000055">
    <property type="protein sequence ID" value="MBW4565996.1"/>
    <property type="molecule type" value="Genomic_DNA"/>
</dbReference>
<reference evidence="1" key="1">
    <citation type="submission" date="2021-05" db="EMBL/GenBank/DDBJ databases">
        <authorList>
            <person name="Pietrasiak N."/>
            <person name="Ward R."/>
            <person name="Stajich J.E."/>
            <person name="Kurbessoian T."/>
        </authorList>
    </citation>
    <scope>NUCLEOTIDE SEQUENCE</scope>
    <source>
        <strain evidence="1">JT2-VF2</strain>
    </source>
</reference>
<comment type="caution">
    <text evidence="1">The sequence shown here is derived from an EMBL/GenBank/DDBJ whole genome shotgun (WGS) entry which is preliminary data.</text>
</comment>
<reference evidence="1" key="2">
    <citation type="journal article" date="2022" name="Microbiol. Resour. Announc.">
        <title>Metagenome Sequencing to Explore Phylogenomics of Terrestrial Cyanobacteria.</title>
        <authorList>
            <person name="Ward R.D."/>
            <person name="Stajich J.E."/>
            <person name="Johansen J.R."/>
            <person name="Huntemann M."/>
            <person name="Clum A."/>
            <person name="Foster B."/>
            <person name="Foster B."/>
            <person name="Roux S."/>
            <person name="Palaniappan K."/>
            <person name="Varghese N."/>
            <person name="Mukherjee S."/>
            <person name="Reddy T.B.K."/>
            <person name="Daum C."/>
            <person name="Copeland A."/>
            <person name="Chen I.A."/>
            <person name="Ivanova N.N."/>
            <person name="Kyrpides N.C."/>
            <person name="Shapiro N."/>
            <person name="Eloe-Fadrosh E.A."/>
            <person name="Pietrasiak N."/>
        </authorList>
    </citation>
    <scope>NUCLEOTIDE SEQUENCE</scope>
    <source>
        <strain evidence="1">JT2-VF2</strain>
    </source>
</reference>
<accession>A0A951UKG7</accession>
<dbReference type="Proteomes" id="UP000715781">
    <property type="component" value="Unassembled WGS sequence"/>
</dbReference>
<evidence type="ECO:0000313" key="2">
    <source>
        <dbReference type="Proteomes" id="UP000715781"/>
    </source>
</evidence>
<organism evidence="1 2">
    <name type="scientific">Mojavia pulchra JT2-VF2</name>
    <dbReference type="NCBI Taxonomy" id="287848"/>
    <lineage>
        <taxon>Bacteria</taxon>
        <taxon>Bacillati</taxon>
        <taxon>Cyanobacteriota</taxon>
        <taxon>Cyanophyceae</taxon>
        <taxon>Nostocales</taxon>
        <taxon>Nostocaceae</taxon>
    </lineage>
</organism>
<dbReference type="AlphaFoldDB" id="A0A951UKG7"/>
<protein>
    <submittedName>
        <fullName evidence="1">Uncharacterized protein</fullName>
    </submittedName>
</protein>
<proteinExistence type="predicted"/>
<name>A0A951UKG7_9NOST</name>
<evidence type="ECO:0000313" key="1">
    <source>
        <dbReference type="EMBL" id="MBW4565996.1"/>
    </source>
</evidence>